<dbReference type="PANTHER" id="PTHR48155:SF1">
    <property type="entry name" value="F-BOX DOMAIN-CONTAINING PROTEIN"/>
    <property type="match status" value="1"/>
</dbReference>
<dbReference type="PANTHER" id="PTHR48155">
    <property type="entry name" value="OS09G0497600 PROTEIN"/>
    <property type="match status" value="1"/>
</dbReference>
<sequence length="247" mass="28789">MCCFRICQMAMNRNKDNVVPTIKDDSPFRYLQEDVLIEIFIRVPISDWEHISSVRKQWADLFRGECLWQAALNRAYPHASRTQRWTGPIRQGSSKRRFMALYISKNILGVDTDIDEMLGHIYLFLKDQLQLSTAPASGVLHGTMIDQLIVSGKSKEEADEVVTKIWLALLDNLEDTKHTFLVLKSIAQEYDGFLPYPYSRPIKVQWKVFEKLFVDFRDLLFDHSEYCDLIGIAKKKFPTLPHLWLGF</sequence>
<accession>A0A816LNA8</accession>
<protein>
    <submittedName>
        <fullName evidence="1">(rape) hypothetical protein</fullName>
    </submittedName>
</protein>
<dbReference type="Gene3D" id="1.20.1280.50">
    <property type="match status" value="1"/>
</dbReference>
<evidence type="ECO:0000313" key="1">
    <source>
        <dbReference type="EMBL" id="CAF1932168.1"/>
    </source>
</evidence>
<gene>
    <name evidence="1" type="ORF">DARMORV10_C05P44060.1</name>
</gene>
<dbReference type="AlphaFoldDB" id="A0A816LNA8"/>
<dbReference type="EMBL" id="HG994369">
    <property type="protein sequence ID" value="CAF1932168.1"/>
    <property type="molecule type" value="Genomic_DNA"/>
</dbReference>
<proteinExistence type="predicted"/>
<dbReference type="InterPro" id="IPR036047">
    <property type="entry name" value="F-box-like_dom_sf"/>
</dbReference>
<organism evidence="1">
    <name type="scientific">Brassica napus</name>
    <name type="common">Rape</name>
    <dbReference type="NCBI Taxonomy" id="3708"/>
    <lineage>
        <taxon>Eukaryota</taxon>
        <taxon>Viridiplantae</taxon>
        <taxon>Streptophyta</taxon>
        <taxon>Embryophyta</taxon>
        <taxon>Tracheophyta</taxon>
        <taxon>Spermatophyta</taxon>
        <taxon>Magnoliopsida</taxon>
        <taxon>eudicotyledons</taxon>
        <taxon>Gunneridae</taxon>
        <taxon>Pentapetalae</taxon>
        <taxon>rosids</taxon>
        <taxon>malvids</taxon>
        <taxon>Brassicales</taxon>
        <taxon>Brassicaceae</taxon>
        <taxon>Brassiceae</taxon>
        <taxon>Brassica</taxon>
    </lineage>
</organism>
<dbReference type="SUPFAM" id="SSF81383">
    <property type="entry name" value="F-box domain"/>
    <property type="match status" value="1"/>
</dbReference>
<dbReference type="Proteomes" id="UP001295469">
    <property type="component" value="Chromosome C05"/>
</dbReference>
<reference evidence="1" key="1">
    <citation type="submission" date="2021-01" db="EMBL/GenBank/DDBJ databases">
        <authorList>
            <consortium name="Genoscope - CEA"/>
            <person name="William W."/>
        </authorList>
    </citation>
    <scope>NUCLEOTIDE SEQUENCE</scope>
</reference>
<name>A0A816LNA8_BRANA</name>